<reference evidence="1 2" key="1">
    <citation type="submission" date="2019-04" db="EMBL/GenBank/DDBJ databases">
        <title>The CDC panel for molecular diagnostics of ciprofloxacin resistance and its use for research and clinical development.</title>
        <authorList>
            <person name="Liu H."/>
            <person name="Tang K."/>
            <person name="Pham C."/>
            <person name="Schmerer M."/>
        </authorList>
    </citation>
    <scope>NUCLEOTIDE SEQUENCE [LARGE SCALE GENOMIC DNA]</scope>
    <source>
        <strain evidence="1 2">LRRBGS_0742</strain>
    </source>
</reference>
<accession>A0AAX2TMN6</accession>
<name>A0AAX2TMN6_NEIGO</name>
<gene>
    <name evidence="1" type="ORF">E8M63_13295</name>
</gene>
<protein>
    <submittedName>
        <fullName evidence="1">DUF3141 domain-containing protein</fullName>
    </submittedName>
</protein>
<comment type="caution">
    <text evidence="1">The sequence shown here is derived from an EMBL/GenBank/DDBJ whole genome shotgun (WGS) entry which is preliminary data.</text>
</comment>
<dbReference type="Pfam" id="PF11339">
    <property type="entry name" value="DUF3141"/>
    <property type="match status" value="1"/>
</dbReference>
<dbReference type="Proteomes" id="UP000307092">
    <property type="component" value="Unassembled WGS sequence"/>
</dbReference>
<organism evidence="1 2">
    <name type="scientific">Neisseria gonorrhoeae</name>
    <dbReference type="NCBI Taxonomy" id="485"/>
    <lineage>
        <taxon>Bacteria</taxon>
        <taxon>Pseudomonadati</taxon>
        <taxon>Pseudomonadota</taxon>
        <taxon>Betaproteobacteria</taxon>
        <taxon>Neisseriales</taxon>
        <taxon>Neisseriaceae</taxon>
        <taxon>Neisseria</taxon>
    </lineage>
</organism>
<dbReference type="EMBL" id="SUQX01000132">
    <property type="protein sequence ID" value="TJX02164.1"/>
    <property type="molecule type" value="Genomic_DNA"/>
</dbReference>
<sequence length="87" mass="10109">MLEWFHPMRTSRLMFATAFNPLSSILMPLAASIRQDRHVAPDTNPYKTAELKAFDTIGGTITEARRQRDTTYELWFELLYGRQGETK</sequence>
<proteinExistence type="predicted"/>
<dbReference type="AlphaFoldDB" id="A0AAX2TMN6"/>
<evidence type="ECO:0000313" key="2">
    <source>
        <dbReference type="Proteomes" id="UP000307092"/>
    </source>
</evidence>
<evidence type="ECO:0000313" key="1">
    <source>
        <dbReference type="EMBL" id="TJX02164.1"/>
    </source>
</evidence>
<dbReference type="InterPro" id="IPR024501">
    <property type="entry name" value="DUF3141"/>
</dbReference>